<reference evidence="1 2" key="1">
    <citation type="journal article" date="2014" name="PLoS Genet.">
        <title>Phylogenetically driven sequencing of extremely halophilic archaea reveals strategies for static and dynamic osmo-response.</title>
        <authorList>
            <person name="Becker E.A."/>
            <person name="Seitzer P.M."/>
            <person name="Tritt A."/>
            <person name="Larsen D."/>
            <person name="Krusor M."/>
            <person name="Yao A.I."/>
            <person name="Wu D."/>
            <person name="Madern D."/>
            <person name="Eisen J.A."/>
            <person name="Darling A.E."/>
            <person name="Facciotti M.T."/>
        </authorList>
    </citation>
    <scope>NUCLEOTIDE SEQUENCE [LARGE SCALE GENOMIC DNA]</scope>
    <source>
        <strain evidence="1 2">ATCC 700873</strain>
    </source>
</reference>
<dbReference type="InterPro" id="IPR038483">
    <property type="entry name" value="YcfL-like_sf"/>
</dbReference>
<dbReference type="AlphaFoldDB" id="M0F680"/>
<accession>M0F680</accession>
<organism evidence="1 2">
    <name type="scientific">Halorubrum hochstenium ATCC 700873</name>
    <dbReference type="NCBI Taxonomy" id="1227481"/>
    <lineage>
        <taxon>Archaea</taxon>
        <taxon>Methanobacteriati</taxon>
        <taxon>Methanobacteriota</taxon>
        <taxon>Stenosarchaea group</taxon>
        <taxon>Halobacteria</taxon>
        <taxon>Halobacteriales</taxon>
        <taxon>Haloferacaceae</taxon>
        <taxon>Halorubrum</taxon>
    </lineage>
</organism>
<name>M0F680_9EURY</name>
<dbReference type="PROSITE" id="PS51257">
    <property type="entry name" value="PROKAR_LIPOPROTEIN"/>
    <property type="match status" value="1"/>
</dbReference>
<dbReference type="Gene3D" id="2.60.40.3230">
    <property type="match status" value="1"/>
</dbReference>
<comment type="caution">
    <text evidence="1">The sequence shown here is derived from an EMBL/GenBank/DDBJ whole genome shotgun (WGS) entry which is preliminary data.</text>
</comment>
<dbReference type="PATRIC" id="fig|1227481.4.peg.1837"/>
<evidence type="ECO:0000313" key="2">
    <source>
        <dbReference type="Proteomes" id="UP000011689"/>
    </source>
</evidence>
<evidence type="ECO:0000313" key="1">
    <source>
        <dbReference type="EMBL" id="ELZ55445.1"/>
    </source>
</evidence>
<gene>
    <name evidence="1" type="ORF">C467_09349</name>
</gene>
<keyword evidence="2" id="KW-1185">Reference proteome</keyword>
<dbReference type="EMBL" id="AOJO01000042">
    <property type="protein sequence ID" value="ELZ55445.1"/>
    <property type="molecule type" value="Genomic_DNA"/>
</dbReference>
<proteinExistence type="predicted"/>
<sequence length="125" mass="12340">MLKTTTGLAAAGSVIATAGCLGGGGSDLDLDEEVTTEGPVEVSTTALAATDDGYELAITVTNDSENPADVGCEVVWTDSNDENVAVTGSDTKTADAGGETTLTVTAEDPNDAIVAYSVTVLAAPA</sequence>
<dbReference type="Proteomes" id="UP000011689">
    <property type="component" value="Unassembled WGS sequence"/>
</dbReference>
<protein>
    <submittedName>
        <fullName evidence="1">Uncharacterized protein</fullName>
    </submittedName>
</protein>